<comment type="caution">
    <text evidence="1">The sequence shown here is derived from an EMBL/GenBank/DDBJ whole genome shotgun (WGS) entry which is preliminary data.</text>
</comment>
<accession>A0A9Q3W5F0</accession>
<evidence type="ECO:0000313" key="1">
    <source>
        <dbReference type="EMBL" id="MCE7510860.1"/>
    </source>
</evidence>
<dbReference type="Proteomes" id="UP001107961">
    <property type="component" value="Unassembled WGS sequence"/>
</dbReference>
<name>A0A9Q3W5F0_9GAMM</name>
<gene>
    <name evidence="1" type="ORF">LZG35_19655</name>
</gene>
<proteinExistence type="predicted"/>
<dbReference type="AlphaFoldDB" id="A0A9Q3W5F0"/>
<dbReference type="Pfam" id="PF20099">
    <property type="entry name" value="DUF6489"/>
    <property type="match status" value="1"/>
</dbReference>
<dbReference type="InterPro" id="IPR045502">
    <property type="entry name" value="DUF6489"/>
</dbReference>
<dbReference type="EMBL" id="JAJVKT010000032">
    <property type="protein sequence ID" value="MCE7510860.1"/>
    <property type="molecule type" value="Genomic_DNA"/>
</dbReference>
<organism evidence="1 2">
    <name type="scientific">Alloalcanivorax xenomutans</name>
    <dbReference type="NCBI Taxonomy" id="1094342"/>
    <lineage>
        <taxon>Bacteria</taxon>
        <taxon>Pseudomonadati</taxon>
        <taxon>Pseudomonadota</taxon>
        <taxon>Gammaproteobacteria</taxon>
        <taxon>Oceanospirillales</taxon>
        <taxon>Alcanivoracaceae</taxon>
        <taxon>Alloalcanivorax</taxon>
    </lineage>
</organism>
<dbReference type="RefSeq" id="WP_022996776.1">
    <property type="nucleotide sequence ID" value="NZ_CBDDTQ010000005.1"/>
</dbReference>
<dbReference type="GeneID" id="94686684"/>
<sequence length="76" mass="9009">MKVTINVECTPEEARIFLGLPNWKPMQDRMMKGAEERVQSYFKKLDPKELVRTWLPVAPGTEQWQALFSKWRGEEK</sequence>
<protein>
    <submittedName>
        <fullName evidence="1">DUF6489 family protein</fullName>
    </submittedName>
</protein>
<keyword evidence="2" id="KW-1185">Reference proteome</keyword>
<dbReference type="KEGG" id="axe:P40_09580"/>
<evidence type="ECO:0000313" key="2">
    <source>
        <dbReference type="Proteomes" id="UP001107961"/>
    </source>
</evidence>
<reference evidence="1" key="1">
    <citation type="submission" date="2022-01" db="EMBL/GenBank/DDBJ databases">
        <authorList>
            <person name="Karlyshev A.V."/>
            <person name="Jaspars M."/>
        </authorList>
    </citation>
    <scope>NUCLEOTIDE SEQUENCE</scope>
    <source>
        <strain evidence="1">AGSA3-2</strain>
    </source>
</reference>